<keyword evidence="3" id="KW-1185">Reference proteome</keyword>
<dbReference type="Pfam" id="PF03140">
    <property type="entry name" value="DUF247"/>
    <property type="match status" value="1"/>
</dbReference>
<organism evidence="2 3">
    <name type="scientific">Manihot esculenta</name>
    <name type="common">Cassava</name>
    <name type="synonym">Jatropha manihot</name>
    <dbReference type="NCBI Taxonomy" id="3983"/>
    <lineage>
        <taxon>Eukaryota</taxon>
        <taxon>Viridiplantae</taxon>
        <taxon>Streptophyta</taxon>
        <taxon>Embryophyta</taxon>
        <taxon>Tracheophyta</taxon>
        <taxon>Spermatophyta</taxon>
        <taxon>Magnoliopsida</taxon>
        <taxon>eudicotyledons</taxon>
        <taxon>Gunneridae</taxon>
        <taxon>Pentapetalae</taxon>
        <taxon>rosids</taxon>
        <taxon>fabids</taxon>
        <taxon>Malpighiales</taxon>
        <taxon>Euphorbiaceae</taxon>
        <taxon>Crotonoideae</taxon>
        <taxon>Manihoteae</taxon>
        <taxon>Manihot</taxon>
    </lineage>
</organism>
<keyword evidence="1" id="KW-0812">Transmembrane</keyword>
<evidence type="ECO:0000256" key="1">
    <source>
        <dbReference type="SAM" id="Phobius"/>
    </source>
</evidence>
<dbReference type="PANTHER" id="PTHR31170">
    <property type="entry name" value="BNAC04G53230D PROTEIN"/>
    <property type="match status" value="1"/>
</dbReference>
<dbReference type="Gramene" id="Manes.08G021900.1.v8.1">
    <property type="protein sequence ID" value="Manes.08G021900.1.v8.1.CDS.1"/>
    <property type="gene ID" value="Manes.08G021900.v8.1"/>
</dbReference>
<dbReference type="AlphaFoldDB" id="A0A2C9VCR7"/>
<reference evidence="3" key="1">
    <citation type="journal article" date="2016" name="Nat. Biotechnol.">
        <title>Sequencing wild and cultivated cassava and related species reveals extensive interspecific hybridization and genetic diversity.</title>
        <authorList>
            <person name="Bredeson J.V."/>
            <person name="Lyons J.B."/>
            <person name="Prochnik S.E."/>
            <person name="Wu G.A."/>
            <person name="Ha C.M."/>
            <person name="Edsinger-Gonzales E."/>
            <person name="Grimwood J."/>
            <person name="Schmutz J."/>
            <person name="Rabbi I.Y."/>
            <person name="Egesi C."/>
            <person name="Nauluvula P."/>
            <person name="Lebot V."/>
            <person name="Ndunguru J."/>
            <person name="Mkamilo G."/>
            <person name="Bart R.S."/>
            <person name="Setter T.L."/>
            <person name="Gleadow R.M."/>
            <person name="Kulakow P."/>
            <person name="Ferguson M.E."/>
            <person name="Rounsley S."/>
            <person name="Rokhsar D.S."/>
        </authorList>
    </citation>
    <scope>NUCLEOTIDE SEQUENCE [LARGE SCALE GENOMIC DNA]</scope>
    <source>
        <strain evidence="3">cv. AM560-2</strain>
    </source>
</reference>
<sequence length="453" mass="52064">MATEMGSNSAEGEGDQHVVKIWEINKDRLNLMHQKMANPPTILTKSAAKSSCCIFRVPQSFIEINGKSYQPHILSIGPYHHGEPHLMMIEEHKWRYLDSLLSRIQSKGLHLEDLLKAVEALEMKARQCYSETIRFGTDELVEMMVLDGCFIIELFRKVGDVVQVEADDPLFTMQWIITFFYRDLLRLENQIPYFLLECLFDLSSMSAEDESGPSLSTLALNFFNYALHRPEDAIAKHANLKGRHLLDLVRSSYIDVDQTQPPKYDTPSHIIHCVSKLRRAGIQLTQGKEDSFLVVKFKHGVIEMPTITIDDTMRSFLLNCVAYEQCHNGSSKHLTTYATLLDCLVNTYKDVEYLCDHNIIENYFGTDAEVAKFINNLGKEVAFDIDMSYLAELFKDVNQYYKNSWHVQWAGFKYTYFDTPWSFISALAALILLLLTVAQTFYTVYGTYKKEPS</sequence>
<dbReference type="STRING" id="3983.A0A2C9VCR7"/>
<keyword evidence="1" id="KW-1133">Transmembrane helix</keyword>
<accession>A0A2C9VCR7</accession>
<comment type="caution">
    <text evidence="2">The sequence shown here is derived from an EMBL/GenBank/DDBJ whole genome shotgun (WGS) entry which is preliminary data.</text>
</comment>
<dbReference type="OMA" id="IRIESMH"/>
<dbReference type="OrthoDB" id="658695at2759"/>
<dbReference type="Proteomes" id="UP000091857">
    <property type="component" value="Chromosome 8"/>
</dbReference>
<gene>
    <name evidence="2" type="ORF">MANES_08G021900v8</name>
</gene>
<name>A0A2C9VCR7_MANES</name>
<evidence type="ECO:0000313" key="2">
    <source>
        <dbReference type="EMBL" id="OAY42859.1"/>
    </source>
</evidence>
<dbReference type="InterPro" id="IPR004158">
    <property type="entry name" value="DUF247_pln"/>
</dbReference>
<proteinExistence type="predicted"/>
<evidence type="ECO:0000313" key="3">
    <source>
        <dbReference type="Proteomes" id="UP000091857"/>
    </source>
</evidence>
<protein>
    <submittedName>
        <fullName evidence="2">Uncharacterized protein</fullName>
    </submittedName>
</protein>
<keyword evidence="1" id="KW-0472">Membrane</keyword>
<dbReference type="EMBL" id="CM004394">
    <property type="protein sequence ID" value="OAY42859.1"/>
    <property type="molecule type" value="Genomic_DNA"/>
</dbReference>
<feature type="transmembrane region" description="Helical" evidence="1">
    <location>
        <begin position="421"/>
        <end position="445"/>
    </location>
</feature>
<dbReference type="PANTHER" id="PTHR31170:SF21">
    <property type="match status" value="1"/>
</dbReference>